<evidence type="ECO:0000313" key="2">
    <source>
        <dbReference type="Proteomes" id="UP000008956"/>
    </source>
</evidence>
<accession>D4M371</accession>
<dbReference type="Proteomes" id="UP000008956">
    <property type="component" value="Chromosome"/>
</dbReference>
<organism evidence="1 2">
    <name type="scientific">[Ruminococcus] torques L2-14</name>
    <dbReference type="NCBI Taxonomy" id="657313"/>
    <lineage>
        <taxon>Bacteria</taxon>
        <taxon>Bacillati</taxon>
        <taxon>Bacillota</taxon>
        <taxon>Clostridia</taxon>
        <taxon>Lachnospirales</taxon>
        <taxon>Lachnospiraceae</taxon>
        <taxon>Mediterraneibacter</taxon>
    </lineage>
</organism>
<gene>
    <name evidence="1" type="ORF">RTO_09940</name>
</gene>
<sequence>MNVDSEGGLRYTLFSNKRKKVTVHTRVYSNEKSAAHRSVGAVMKRLLIVRQRRSII</sequence>
<dbReference type="EMBL" id="FP929055">
    <property type="protein sequence ID" value="CBL25683.1"/>
    <property type="molecule type" value="Genomic_DNA"/>
</dbReference>
<dbReference type="HOGENOM" id="CLU_3011602_0_0_9"/>
<dbReference type="AlphaFoldDB" id="D4M371"/>
<reference evidence="1 2" key="2">
    <citation type="submission" date="2010-03" db="EMBL/GenBank/DDBJ databases">
        <authorList>
            <person name="Pajon A."/>
        </authorList>
    </citation>
    <scope>NUCLEOTIDE SEQUENCE [LARGE SCALE GENOMIC DNA]</scope>
    <source>
        <strain evidence="1 2">L2-14</strain>
    </source>
</reference>
<reference evidence="1 2" key="1">
    <citation type="submission" date="2010-03" db="EMBL/GenBank/DDBJ databases">
        <title>The genome sequence of Ruminococcus torques L2-14.</title>
        <authorList>
            <consortium name="metaHIT consortium -- http://www.metahit.eu/"/>
            <person name="Pajon A."/>
            <person name="Turner K."/>
            <person name="Parkhill J."/>
            <person name="Duncan S."/>
            <person name="Flint H."/>
        </authorList>
    </citation>
    <scope>NUCLEOTIDE SEQUENCE [LARGE SCALE GENOMIC DNA]</scope>
    <source>
        <strain evidence="1 2">L2-14</strain>
    </source>
</reference>
<name>D4M371_9FIRM</name>
<evidence type="ECO:0000313" key="1">
    <source>
        <dbReference type="EMBL" id="CBL25683.1"/>
    </source>
</evidence>
<protein>
    <submittedName>
        <fullName evidence="1">Uncharacterized protein</fullName>
    </submittedName>
</protein>
<dbReference type="KEGG" id="rto:RTO_09940"/>
<proteinExistence type="predicted"/>